<sequence>MGHLVDSERFPGYERYRSQWKREREFLQVGIIIKYERDGMFFGRGIGGTPSSSRLAGERGPEERIITKRDRPGVFPLM</sequence>
<accession>A0ABN7AMB3</accession>
<keyword evidence="2" id="KW-1185">Reference proteome</keyword>
<proteinExistence type="predicted"/>
<name>A0ABN7AMB3_9HEMI</name>
<gene>
    <name evidence="1" type="ORF">NTJ_04848</name>
</gene>
<evidence type="ECO:0000313" key="1">
    <source>
        <dbReference type="EMBL" id="BES92040.1"/>
    </source>
</evidence>
<dbReference type="Proteomes" id="UP001307889">
    <property type="component" value="Chromosome 3"/>
</dbReference>
<evidence type="ECO:0000313" key="2">
    <source>
        <dbReference type="Proteomes" id="UP001307889"/>
    </source>
</evidence>
<dbReference type="EMBL" id="AP028911">
    <property type="protein sequence ID" value="BES92040.1"/>
    <property type="molecule type" value="Genomic_DNA"/>
</dbReference>
<organism evidence="1 2">
    <name type="scientific">Nesidiocoris tenuis</name>
    <dbReference type="NCBI Taxonomy" id="355587"/>
    <lineage>
        <taxon>Eukaryota</taxon>
        <taxon>Metazoa</taxon>
        <taxon>Ecdysozoa</taxon>
        <taxon>Arthropoda</taxon>
        <taxon>Hexapoda</taxon>
        <taxon>Insecta</taxon>
        <taxon>Pterygota</taxon>
        <taxon>Neoptera</taxon>
        <taxon>Paraneoptera</taxon>
        <taxon>Hemiptera</taxon>
        <taxon>Heteroptera</taxon>
        <taxon>Panheteroptera</taxon>
        <taxon>Cimicomorpha</taxon>
        <taxon>Miridae</taxon>
        <taxon>Dicyphina</taxon>
        <taxon>Nesidiocoris</taxon>
    </lineage>
</organism>
<reference evidence="1 2" key="1">
    <citation type="submission" date="2023-09" db="EMBL/GenBank/DDBJ databases">
        <title>Nesidiocoris tenuis whole genome shotgun sequence.</title>
        <authorList>
            <person name="Shibata T."/>
            <person name="Shimoda M."/>
            <person name="Kobayashi T."/>
            <person name="Uehara T."/>
        </authorList>
    </citation>
    <scope>NUCLEOTIDE SEQUENCE [LARGE SCALE GENOMIC DNA]</scope>
    <source>
        <strain evidence="1 2">Japan</strain>
    </source>
</reference>
<protein>
    <recommendedName>
        <fullName evidence="3">PDZ domain-containing protein</fullName>
    </recommendedName>
</protein>
<evidence type="ECO:0008006" key="3">
    <source>
        <dbReference type="Google" id="ProtNLM"/>
    </source>
</evidence>